<gene>
    <name evidence="1" type="ORF">JMJ56_33545</name>
</gene>
<protein>
    <submittedName>
        <fullName evidence="1">IS110 family transposase</fullName>
    </submittedName>
</protein>
<keyword evidence="2" id="KW-1185">Reference proteome</keyword>
<organism evidence="1 2">
    <name type="scientific">Belnapia arida</name>
    <dbReference type="NCBI Taxonomy" id="2804533"/>
    <lineage>
        <taxon>Bacteria</taxon>
        <taxon>Pseudomonadati</taxon>
        <taxon>Pseudomonadota</taxon>
        <taxon>Alphaproteobacteria</taxon>
        <taxon>Acetobacterales</taxon>
        <taxon>Roseomonadaceae</taxon>
        <taxon>Belnapia</taxon>
    </lineage>
</organism>
<dbReference type="Proteomes" id="UP000660885">
    <property type="component" value="Unassembled WGS sequence"/>
</dbReference>
<comment type="caution">
    <text evidence="1">The sequence shown here is derived from an EMBL/GenBank/DDBJ whole genome shotgun (WGS) entry which is preliminary data.</text>
</comment>
<dbReference type="EMBL" id="JAETWB010000238">
    <property type="protein sequence ID" value="MBL6082865.1"/>
    <property type="molecule type" value="Genomic_DNA"/>
</dbReference>
<feature type="non-terminal residue" evidence="1">
    <location>
        <position position="76"/>
    </location>
</feature>
<evidence type="ECO:0000313" key="1">
    <source>
        <dbReference type="EMBL" id="MBL6082865.1"/>
    </source>
</evidence>
<feature type="non-terminal residue" evidence="1">
    <location>
        <position position="1"/>
    </location>
</feature>
<reference evidence="1 2" key="1">
    <citation type="submission" date="2021-01" db="EMBL/GenBank/DDBJ databases">
        <title>Belnapia mucosa sp. nov. and Belnapia arida sp. nov., isolated from the Tabernas Desert (Almeria, Spain).</title>
        <authorList>
            <person name="Molina-Menor E."/>
            <person name="Vidal-Verdu A."/>
            <person name="Calonge A."/>
            <person name="Satari L."/>
            <person name="Pereto J."/>
            <person name="Porcar M."/>
        </authorList>
    </citation>
    <scope>NUCLEOTIDE SEQUENCE [LARGE SCALE GENOMIC DNA]</scope>
    <source>
        <strain evidence="1 2">T18</strain>
    </source>
</reference>
<proteinExistence type="predicted"/>
<evidence type="ECO:0000313" key="2">
    <source>
        <dbReference type="Proteomes" id="UP000660885"/>
    </source>
</evidence>
<accession>A0ABS1UDT8</accession>
<sequence length="76" mass="8343">VPAKTEAQQASLVELKVRDMLVRQRTQTVNALRSHLAEYGIVAAQGRKLTELIAVVRDGDDARLPHLAREALGDLV</sequence>
<name>A0ABS1UDT8_9PROT</name>